<dbReference type="NCBIfam" id="TIGR03370">
    <property type="entry name" value="VPLPA-CTERM"/>
    <property type="match status" value="1"/>
</dbReference>
<dbReference type="InterPro" id="IPR022472">
    <property type="entry name" value="VPLPA-CTERM"/>
</dbReference>
<dbReference type="AlphaFoldDB" id="A0A926GBU5"/>
<reference evidence="3" key="1">
    <citation type="submission" date="2020-08" db="EMBL/GenBank/DDBJ databases">
        <title>Paracoccus amoyensis sp. nov., isolated from the surface seawater at coast of Xiamen, Fujian.</title>
        <authorList>
            <person name="Lyu L."/>
        </authorList>
    </citation>
    <scope>NUCLEOTIDE SEQUENCE</scope>
    <source>
        <strain evidence="3">11-3</strain>
    </source>
</reference>
<keyword evidence="1" id="KW-0812">Transmembrane</keyword>
<gene>
    <name evidence="3" type="ORF">H4P12_02140</name>
</gene>
<dbReference type="EMBL" id="JACOQL010000001">
    <property type="protein sequence ID" value="MBC9245536.1"/>
    <property type="molecule type" value="Genomic_DNA"/>
</dbReference>
<evidence type="ECO:0000256" key="1">
    <source>
        <dbReference type="SAM" id="Phobius"/>
    </source>
</evidence>
<evidence type="ECO:0000256" key="2">
    <source>
        <dbReference type="SAM" id="SignalP"/>
    </source>
</evidence>
<dbReference type="NCBIfam" id="NF038131">
    <property type="entry name" value="choice_anch_K"/>
    <property type="match status" value="1"/>
</dbReference>
<comment type="caution">
    <text evidence="3">The sequence shown here is derived from an EMBL/GenBank/DDBJ whole genome shotgun (WGS) entry which is preliminary data.</text>
</comment>
<feature type="signal peptide" evidence="2">
    <location>
        <begin position="1"/>
        <end position="15"/>
    </location>
</feature>
<evidence type="ECO:0000313" key="3">
    <source>
        <dbReference type="EMBL" id="MBC9245536.1"/>
    </source>
</evidence>
<organism evidence="3 4">
    <name type="scientific">Paracoccus amoyensis</name>
    <dbReference type="NCBI Taxonomy" id="2760093"/>
    <lineage>
        <taxon>Bacteria</taxon>
        <taxon>Pseudomonadati</taxon>
        <taxon>Pseudomonadota</taxon>
        <taxon>Alphaproteobacteria</taxon>
        <taxon>Rhodobacterales</taxon>
        <taxon>Paracoccaceae</taxon>
        <taxon>Paracoccus</taxon>
    </lineage>
</organism>
<keyword evidence="2" id="KW-0732">Signal</keyword>
<dbReference type="Proteomes" id="UP000608594">
    <property type="component" value="Unassembled WGS sequence"/>
</dbReference>
<keyword evidence="1" id="KW-1133">Transmembrane helix</keyword>
<name>A0A926GBU5_9RHOB</name>
<dbReference type="NCBIfam" id="NF038125">
    <property type="entry name" value="PEP_CTERM_THxN"/>
    <property type="match status" value="1"/>
</dbReference>
<feature type="chain" id="PRO_5037092593" evidence="2">
    <location>
        <begin position="16"/>
        <end position="241"/>
    </location>
</feature>
<dbReference type="InterPro" id="IPR047995">
    <property type="entry name" value="Choice_anch_K"/>
</dbReference>
<keyword evidence="4" id="KW-1185">Reference proteome</keyword>
<proteinExistence type="predicted"/>
<accession>A0A926GBU5</accession>
<evidence type="ECO:0000313" key="4">
    <source>
        <dbReference type="Proteomes" id="UP000608594"/>
    </source>
</evidence>
<keyword evidence="1" id="KW-0472">Membrane</keyword>
<sequence>MAAFAVVFAAVSANASTLTLTNVAGNWSSWTGGVSVTPSTRDEVSELRWGTPRFVGKQSGYDFKPAEASSTHQEDETFALGLFTHHNFPIDVGITSATLDVTFSFYLGEDTDNIYTRTSQFVFSHIETPNMVRVCSNGKRSRVNGVQVGCEDRVTPVTNPSKSEVFTVVEGNKTHKYMFDVTGFDIGDGFWTVENQKNTATLQGRFTYEENVAPIPLPAAGWMLLAGLGGIGAVARRRRNS</sequence>
<protein>
    <submittedName>
        <fullName evidence="3">THxN family PEP-CTERM protein</fullName>
    </submittedName>
</protein>
<feature type="transmembrane region" description="Helical" evidence="1">
    <location>
        <begin position="215"/>
        <end position="235"/>
    </location>
</feature>